<dbReference type="Proteomes" id="UP000706333">
    <property type="component" value="Unassembled WGS sequence"/>
</dbReference>
<reference evidence="12" key="2">
    <citation type="journal article" date="2020" name="Microorganisms">
        <title>Osmotic Adaptation and Compatible Solute Biosynthesis of Phototrophic Bacteria as Revealed from Genome Analyses.</title>
        <authorList>
            <person name="Imhoff J.F."/>
            <person name="Rahn T."/>
            <person name="Kunzel S."/>
            <person name="Keller A."/>
            <person name="Neulinger S.C."/>
        </authorList>
    </citation>
    <scope>NUCLEOTIDE SEQUENCE</scope>
    <source>
        <strain evidence="12">LMG 28126</strain>
    </source>
</reference>
<dbReference type="InterPro" id="IPR022571">
    <property type="entry name" value="Mg_chelatase_H_N"/>
</dbReference>
<feature type="domain" description="Magnesium chelatase subunit H N-terminal" evidence="11">
    <location>
        <begin position="22"/>
        <end position="185"/>
    </location>
</feature>
<dbReference type="EMBL" id="NHSD01000320">
    <property type="protein sequence ID" value="MBK5928701.1"/>
    <property type="molecule type" value="Genomic_DNA"/>
</dbReference>
<keyword evidence="3" id="KW-0602">Photosynthesis</keyword>
<dbReference type="GO" id="GO:0015995">
    <property type="term" value="P:chlorophyll biosynthetic process"/>
    <property type="evidence" value="ECO:0007669"/>
    <property type="project" value="UniProtKB-KW"/>
</dbReference>
<evidence type="ECO:0000256" key="3">
    <source>
        <dbReference type="ARBA" id="ARBA00022531"/>
    </source>
</evidence>
<keyword evidence="13" id="KW-1185">Reference proteome</keyword>
<keyword evidence="6" id="KW-0067">ATP-binding</keyword>
<evidence type="ECO:0000259" key="11">
    <source>
        <dbReference type="Pfam" id="PF11965"/>
    </source>
</evidence>
<name>A0A934TN93_9RHOB</name>
<evidence type="ECO:0000256" key="1">
    <source>
        <dbReference type="ARBA" id="ARBA00010851"/>
    </source>
</evidence>
<dbReference type="PANTHER" id="PTHR44119:SF1">
    <property type="entry name" value="MAGNESIUM-CHELATASE SUBUNIT CHLH, CHLOROPLASTIC"/>
    <property type="match status" value="1"/>
</dbReference>
<evidence type="ECO:0000256" key="2">
    <source>
        <dbReference type="ARBA" id="ARBA00012825"/>
    </source>
</evidence>
<comment type="pathway">
    <text evidence="8">Porphyrin-containing compound metabolism.</text>
</comment>
<comment type="similarity">
    <text evidence="1">Belongs to the Mg-chelatase subunit H family.</text>
</comment>
<evidence type="ECO:0000313" key="13">
    <source>
        <dbReference type="Proteomes" id="UP000706333"/>
    </source>
</evidence>
<comment type="caution">
    <text evidence="12">The sequence shown here is derived from an EMBL/GenBank/DDBJ whole genome shotgun (WGS) entry which is preliminary data.</text>
</comment>
<dbReference type="GO" id="GO:0005524">
    <property type="term" value="F:ATP binding"/>
    <property type="evidence" value="ECO:0007669"/>
    <property type="project" value="UniProtKB-KW"/>
</dbReference>
<evidence type="ECO:0000259" key="10">
    <source>
        <dbReference type="Pfam" id="PF02514"/>
    </source>
</evidence>
<dbReference type="CDD" id="cd10150">
    <property type="entry name" value="CobN_like"/>
    <property type="match status" value="1"/>
</dbReference>
<sequence length="1201" mass="130448">MRDDIFTRSSDGTGGEPTPGYHIVIVTLDAHAAGPAARVSERLAKDFPGLTVTVHAAAQWAENPAALEAARRDVMQGDIIVANLLFIEEHVQAILPQLKARRDDCDAMIGVIADGEVVRLTRMGDLDMSKPASGLMGLLKKLRGGAKGDNPAKPQSGEKQMAMLRRLPKILRFIPGKAQDLRAWFLTMQYWLGGSDDNVEQMIRFLISRYAHEARWRGVKSAAPIDYPDVGLYHPDLPDRITTRLEDLPAPAAPVGTVGILMLRSYILAGDTAHYDAAIRALEDRGLRVIPGFAGGLDGRPAIEAYFRDAGGVRIDTMVSLTGFSLIGGPAYNDSDAAVEVLSALDVPYVAAHPLEFQTLAQWAESGQGLGPVETTMLIALPEIDGATNPTVFAGRHGEVACKGCKEGCHNPCATRAMAACPERIERLAARIERLTRLRRQRTAERKVAVVLFGFPPNAGAVGTAAYLNVFESLFNTLHRMKAEGYDLEPPATVEALRTAVLEGNAEALGQEANVAAHVPADDIVRGTPWLKEIEAVWGPAPGRIRSDGRGVFILGAQFGKVFVGIQPTFGYEGDPMRLLFEKGFAPTHAFSAFYLWLKNNFAADVVLHFGMHGALEFMPGKQSGMGAADWPDRLIGDMPNVYLYASNNPSEATLAKRRVGAVTVTHLTPPLAASGLYKGLLELKDSVKRWRSLDLDAGERADLAALIADQAAAVDMDGSDPDTLWLTLLETEDALIPDGLHVVGRPMDADQRAEYLRVMADQSPETRAHVDHMLAQENELPAIMRALGGRFIKPVPGGDLIRSPQVMPTGRNIHAFDPFRMPTAFAMQEGRSQAALLIETHATMPRSVALVLWGSDNIKSDGVPIAQALALMGAQPRFDSFGRLSGADLIPLEELGRPRVDVVMTLSGIFRDLLPLQTRMLAEAAYKAATADEPRELNFIKAHAEDYAAKMGVDIEDAALRVFSNAEGAYGSNVNVMVDSSAWGEEDDLADAYEARKSFAYGRNGKAKANPKLLQSALKDVDIAYQNLESVELGVTTVDHYFDTLGGIARAVKRARGGTDAAIYIGDQTRGSAKVRTLQEQVALETRSRSLNPKWFEGMLKHGSEGVRQIEAQVTNTLGWSATTGQVEPWVYQRLSETFVLDAEMRKRLADLNPKASARMAGRLLEASDRNYWQPDEETLAALQAAADEIEDRLEGIAAE</sequence>
<evidence type="ECO:0000256" key="6">
    <source>
        <dbReference type="ARBA" id="ARBA00022840"/>
    </source>
</evidence>
<protein>
    <recommendedName>
        <fullName evidence="2">magnesium chelatase</fullName>
        <ecNumber evidence="2">6.6.1.1</ecNumber>
    </recommendedName>
</protein>
<feature type="domain" description="CobN/magnesium chelatase" evidence="10">
    <location>
        <begin position="189"/>
        <end position="776"/>
    </location>
</feature>
<keyword evidence="5" id="KW-0547">Nucleotide-binding</keyword>
<organism evidence="12 13">
    <name type="scientific">Rhodobaculum claviforme</name>
    <dbReference type="NCBI Taxonomy" id="1549854"/>
    <lineage>
        <taxon>Bacteria</taxon>
        <taxon>Pseudomonadati</taxon>
        <taxon>Pseudomonadota</taxon>
        <taxon>Alphaproteobacteria</taxon>
        <taxon>Rhodobacterales</taxon>
        <taxon>Paracoccaceae</taxon>
        <taxon>Rhodobaculum</taxon>
    </lineage>
</organism>
<dbReference type="GO" id="GO:0015979">
    <property type="term" value="P:photosynthesis"/>
    <property type="evidence" value="ECO:0007669"/>
    <property type="project" value="UniProtKB-KW"/>
</dbReference>
<dbReference type="PANTHER" id="PTHR44119">
    <property type="entry name" value="MAGNESIUM-CHELATASE SUBUNIT CHLH, CHLOROPLASTIC"/>
    <property type="match status" value="1"/>
</dbReference>
<evidence type="ECO:0000256" key="9">
    <source>
        <dbReference type="ARBA" id="ARBA00048693"/>
    </source>
</evidence>
<evidence type="ECO:0000256" key="7">
    <source>
        <dbReference type="ARBA" id="ARBA00023171"/>
    </source>
</evidence>
<accession>A0A934TN93</accession>
<dbReference type="Pfam" id="PF02514">
    <property type="entry name" value="CobN-Mg_chel"/>
    <property type="match status" value="1"/>
</dbReference>
<comment type="catalytic activity">
    <reaction evidence="9">
        <text>protoporphyrin IX + Mg(2+) + ATP + H2O = Mg-protoporphyrin IX + ADP + phosphate + 3 H(+)</text>
        <dbReference type="Rhea" id="RHEA:13961"/>
        <dbReference type="ChEBI" id="CHEBI:15377"/>
        <dbReference type="ChEBI" id="CHEBI:15378"/>
        <dbReference type="ChEBI" id="CHEBI:18420"/>
        <dbReference type="ChEBI" id="CHEBI:30616"/>
        <dbReference type="ChEBI" id="CHEBI:43474"/>
        <dbReference type="ChEBI" id="CHEBI:57306"/>
        <dbReference type="ChEBI" id="CHEBI:60492"/>
        <dbReference type="ChEBI" id="CHEBI:456216"/>
        <dbReference type="EC" id="6.6.1.1"/>
    </reaction>
</comment>
<dbReference type="AlphaFoldDB" id="A0A934TN93"/>
<evidence type="ECO:0000256" key="4">
    <source>
        <dbReference type="ARBA" id="ARBA00022598"/>
    </source>
</evidence>
<dbReference type="GO" id="GO:0016851">
    <property type="term" value="F:magnesium chelatase activity"/>
    <property type="evidence" value="ECO:0007669"/>
    <property type="project" value="UniProtKB-EC"/>
</dbReference>
<dbReference type="InterPro" id="IPR003672">
    <property type="entry name" value="CobN/Mg_chltase"/>
</dbReference>
<evidence type="ECO:0000313" key="12">
    <source>
        <dbReference type="EMBL" id="MBK5928701.1"/>
    </source>
</evidence>
<gene>
    <name evidence="12" type="ORF">CCR87_15400</name>
</gene>
<proteinExistence type="inferred from homology"/>
<keyword evidence="7" id="KW-0149">Chlorophyll biosynthesis</keyword>
<dbReference type="RefSeq" id="WP_201158460.1">
    <property type="nucleotide sequence ID" value="NZ_NHSD01000320.1"/>
</dbReference>
<dbReference type="Pfam" id="PF11965">
    <property type="entry name" value="DUF3479"/>
    <property type="match status" value="1"/>
</dbReference>
<keyword evidence="4" id="KW-0436">Ligase</keyword>
<evidence type="ECO:0000256" key="8">
    <source>
        <dbReference type="ARBA" id="ARBA00023444"/>
    </source>
</evidence>
<evidence type="ECO:0000256" key="5">
    <source>
        <dbReference type="ARBA" id="ARBA00022741"/>
    </source>
</evidence>
<dbReference type="NCBIfam" id="NF009942">
    <property type="entry name" value="PRK13405.1"/>
    <property type="match status" value="1"/>
</dbReference>
<reference evidence="12" key="1">
    <citation type="submission" date="2017-05" db="EMBL/GenBank/DDBJ databases">
        <authorList>
            <person name="Imhoff J.F."/>
            <person name="Rahn T."/>
            <person name="Kuenzel S."/>
            <person name="Neulinger S.C."/>
        </authorList>
    </citation>
    <scope>NUCLEOTIDE SEQUENCE</scope>
    <source>
        <strain evidence="12">LMG 28126</strain>
    </source>
</reference>
<dbReference type="EC" id="6.6.1.1" evidence="2"/>